<accession>A0A0M1LS78</accession>
<dbReference type="RefSeq" id="WP_017825670.1">
    <property type="nucleotide sequence ID" value="NZ_JACBEK010000011.1"/>
</dbReference>
<protein>
    <submittedName>
        <fullName evidence="3">Uncharacterized protein</fullName>
    </submittedName>
</protein>
<evidence type="ECO:0000313" key="4">
    <source>
        <dbReference type="Proteomes" id="UP000473681"/>
    </source>
</evidence>
<reference evidence="4 5" key="1">
    <citation type="submission" date="2019-04" db="EMBL/GenBank/DDBJ databases">
        <title>Genome sequencing of Clostridium botulinum Groups I-IV and Clostridium butyricum.</title>
        <authorList>
            <person name="Brunt J."/>
            <person name="Van Vliet A.H.M."/>
            <person name="Stringer S.C."/>
            <person name="Carter A.T."/>
            <person name="Peck M.W."/>
        </authorList>
    </citation>
    <scope>NUCLEOTIDE SEQUENCE [LARGE SCALE GENOMIC DNA]</scope>
    <source>
        <strain evidence="2 5">1605</strain>
        <strain evidence="3 4">CB-K-33E</strain>
    </source>
</reference>
<organism evidence="3 4">
    <name type="scientific">Clostridium botulinum</name>
    <dbReference type="NCBI Taxonomy" id="1491"/>
    <lineage>
        <taxon>Bacteria</taxon>
        <taxon>Bacillati</taxon>
        <taxon>Bacillota</taxon>
        <taxon>Clostridia</taxon>
        <taxon>Eubacteriales</taxon>
        <taxon>Clostridiaceae</taxon>
        <taxon>Clostridium</taxon>
    </lineage>
</organism>
<evidence type="ECO:0000256" key="1">
    <source>
        <dbReference type="SAM" id="Phobius"/>
    </source>
</evidence>
<gene>
    <name evidence="2" type="ORF">FC774_07485</name>
    <name evidence="3" type="ORF">FDB51_01005</name>
</gene>
<dbReference type="Proteomes" id="UP000476820">
    <property type="component" value="Unassembled WGS sequence"/>
</dbReference>
<dbReference type="Proteomes" id="UP000473681">
    <property type="component" value="Unassembled WGS sequence"/>
</dbReference>
<keyword evidence="1" id="KW-1133">Transmembrane helix</keyword>
<keyword evidence="1" id="KW-0812">Transmembrane</keyword>
<evidence type="ECO:0000313" key="2">
    <source>
        <dbReference type="EMBL" id="NFF87716.1"/>
    </source>
</evidence>
<dbReference type="EMBL" id="SWOV01000015">
    <property type="protein sequence ID" value="NFF87716.1"/>
    <property type="molecule type" value="Genomic_DNA"/>
</dbReference>
<comment type="caution">
    <text evidence="3">The sequence shown here is derived from an EMBL/GenBank/DDBJ whole genome shotgun (WGS) entry which is preliminary data.</text>
</comment>
<name>A0A0M1LS78_CLOBO</name>
<dbReference type="OrthoDB" id="1937886at2"/>
<feature type="transmembrane region" description="Helical" evidence="1">
    <location>
        <begin position="70"/>
        <end position="89"/>
    </location>
</feature>
<proteinExistence type="predicted"/>
<evidence type="ECO:0000313" key="5">
    <source>
        <dbReference type="Proteomes" id="UP000476820"/>
    </source>
</evidence>
<dbReference type="AlphaFoldDB" id="A0A0M1LS78"/>
<dbReference type="EMBL" id="SWVK01000001">
    <property type="protein sequence ID" value="NFN33730.1"/>
    <property type="molecule type" value="Genomic_DNA"/>
</dbReference>
<evidence type="ECO:0000313" key="3">
    <source>
        <dbReference type="EMBL" id="NFN33730.1"/>
    </source>
</evidence>
<sequence>MRRIQTIEFKLSIMITIISTFIVQSTITKDGSIIEYLFGFPFGYLHIYQLNKSNSNLFVNLFNGNKGMNINVFELFINIVIIYFLLLLIKKIYINIRGTKSQ</sequence>
<keyword evidence="1" id="KW-0472">Membrane</keyword>